<dbReference type="Gene3D" id="3.30.70.270">
    <property type="match status" value="1"/>
</dbReference>
<evidence type="ECO:0000256" key="1">
    <source>
        <dbReference type="ARBA" id="ARBA00012528"/>
    </source>
</evidence>
<dbReference type="SUPFAM" id="SSF47226">
    <property type="entry name" value="Histidine-containing phosphotransfer domain, HPT domain"/>
    <property type="match status" value="1"/>
</dbReference>
<sequence length="558" mass="61755">MTPMANADIRGRLERMRHDYGLWLGRECADLSAQAQELGNPILNGAPWEPVRERLHRIAGSAGTFGFQEASEICRLLEHRLERILQTGASGDAGVFLRELDSLPALVKSLTPERLSIADDLLHSPVVARSPEVRESRQPLIFVLDDDATTGQPLCRMLESFHYRTCRFSTGDALERACREQRPDALILDLHLEVEDGLAIGEAVQHLFDEPLPLFVTSRAQAFEDQLRAVRAGVVGIISHPLDPIRLADMLETHLRRHRLPPARVLLVDDDEMMHTYHRLLLEEVGFTVMTLSRPEEILEAMEGFAPDVLVLDVHLPQCSGPELAQIVRYHPRWLQVPIIYLSAALDAGAQLEAMTKAGDDFLTKPIAPEALVAAVTARARRSRELAAALSRDGLTGLLKHADIKARLQAAIAQARRRDASLCLAMLDIDHFKSVNDTHGHLAGDEVIRALANLLRRRLRESDLIGRYGGEEFLLVLNDCESAQAFRVLDELRESFAALTFHGDDRDFQCTLSAGIAVMAPGVAGSDALINLADQNLYRAKQAGRNRVIGARGPGTPR</sequence>
<dbReference type="EMBL" id="JAGXFD010000002">
    <property type="protein sequence ID" value="MBZ9569157.1"/>
    <property type="molecule type" value="Genomic_DNA"/>
</dbReference>
<dbReference type="InterPro" id="IPR001789">
    <property type="entry name" value="Sig_transdc_resp-reg_receiver"/>
</dbReference>
<dbReference type="RefSeq" id="WP_224414349.1">
    <property type="nucleotide sequence ID" value="NZ_JAGXFC010000001.1"/>
</dbReference>
<evidence type="ECO:0000259" key="6">
    <source>
        <dbReference type="PROSITE" id="PS50887"/>
    </source>
</evidence>
<feature type="modified residue" description="4-aspartylphosphate" evidence="4">
    <location>
        <position position="189"/>
    </location>
</feature>
<dbReference type="PROSITE" id="PS50887">
    <property type="entry name" value="GGDEF"/>
    <property type="match status" value="1"/>
</dbReference>
<dbReference type="InterPro" id="IPR008207">
    <property type="entry name" value="Sig_transdc_His_kin_Hpt_dom"/>
</dbReference>
<proteinExistence type="predicted"/>
<dbReference type="SUPFAM" id="SSF52172">
    <property type="entry name" value="CheY-like"/>
    <property type="match status" value="2"/>
</dbReference>
<feature type="domain" description="Response regulatory" evidence="5">
    <location>
        <begin position="264"/>
        <end position="380"/>
    </location>
</feature>
<dbReference type="EC" id="2.7.7.65" evidence="1"/>
<name>A0ABS7X2M7_9GAMM</name>
<dbReference type="InterPro" id="IPR043128">
    <property type="entry name" value="Rev_trsase/Diguanyl_cyclase"/>
</dbReference>
<dbReference type="SMART" id="SM00267">
    <property type="entry name" value="GGDEF"/>
    <property type="match status" value="1"/>
</dbReference>
<feature type="domain" description="GGDEF" evidence="6">
    <location>
        <begin position="420"/>
        <end position="553"/>
    </location>
</feature>
<evidence type="ECO:0000256" key="2">
    <source>
        <dbReference type="ARBA" id="ARBA00023012"/>
    </source>
</evidence>
<dbReference type="Proteomes" id="UP001319883">
    <property type="component" value="Unassembled WGS sequence"/>
</dbReference>
<keyword evidence="8" id="KW-1185">Reference proteome</keyword>
<dbReference type="PROSITE" id="PS50110">
    <property type="entry name" value="RESPONSE_REGULATORY"/>
    <property type="match status" value="2"/>
</dbReference>
<protein>
    <recommendedName>
        <fullName evidence="1">diguanylate cyclase</fullName>
        <ecNumber evidence="1">2.7.7.65</ecNumber>
    </recommendedName>
</protein>
<dbReference type="InterPro" id="IPR000160">
    <property type="entry name" value="GGDEF_dom"/>
</dbReference>
<dbReference type="SUPFAM" id="SSF55073">
    <property type="entry name" value="Nucleotide cyclase"/>
    <property type="match status" value="1"/>
</dbReference>
<gene>
    <name evidence="7" type="ORF">KGQ91_15930</name>
</gene>
<evidence type="ECO:0000313" key="8">
    <source>
        <dbReference type="Proteomes" id="UP001319883"/>
    </source>
</evidence>
<dbReference type="PANTHER" id="PTHR45138">
    <property type="entry name" value="REGULATORY COMPONENTS OF SENSORY TRANSDUCTION SYSTEM"/>
    <property type="match status" value="1"/>
</dbReference>
<evidence type="ECO:0000259" key="5">
    <source>
        <dbReference type="PROSITE" id="PS50110"/>
    </source>
</evidence>
<dbReference type="Pfam" id="PF00072">
    <property type="entry name" value="Response_reg"/>
    <property type="match status" value="2"/>
</dbReference>
<dbReference type="InterPro" id="IPR011006">
    <property type="entry name" value="CheY-like_superfamily"/>
</dbReference>
<dbReference type="Gene3D" id="1.20.120.160">
    <property type="entry name" value="HPT domain"/>
    <property type="match status" value="1"/>
</dbReference>
<evidence type="ECO:0000313" key="7">
    <source>
        <dbReference type="EMBL" id="MBZ9569157.1"/>
    </source>
</evidence>
<dbReference type="InterPro" id="IPR036641">
    <property type="entry name" value="HPT_dom_sf"/>
</dbReference>
<dbReference type="Gene3D" id="3.40.50.2300">
    <property type="match status" value="2"/>
</dbReference>
<organism evidence="7 8">
    <name type="scientific">Modicisalibacter tunisiensis</name>
    <dbReference type="NCBI Taxonomy" id="390637"/>
    <lineage>
        <taxon>Bacteria</taxon>
        <taxon>Pseudomonadati</taxon>
        <taxon>Pseudomonadota</taxon>
        <taxon>Gammaproteobacteria</taxon>
        <taxon>Oceanospirillales</taxon>
        <taxon>Halomonadaceae</taxon>
        <taxon>Modicisalibacter</taxon>
    </lineage>
</organism>
<keyword evidence="4" id="KW-0597">Phosphoprotein</keyword>
<dbReference type="CDD" id="cd00088">
    <property type="entry name" value="HPT"/>
    <property type="match status" value="1"/>
</dbReference>
<feature type="domain" description="Response regulatory" evidence="5">
    <location>
        <begin position="140"/>
        <end position="255"/>
    </location>
</feature>
<comment type="catalytic activity">
    <reaction evidence="3">
        <text>2 GTP = 3',3'-c-di-GMP + 2 diphosphate</text>
        <dbReference type="Rhea" id="RHEA:24898"/>
        <dbReference type="ChEBI" id="CHEBI:33019"/>
        <dbReference type="ChEBI" id="CHEBI:37565"/>
        <dbReference type="ChEBI" id="CHEBI:58805"/>
        <dbReference type="EC" id="2.7.7.65"/>
    </reaction>
</comment>
<dbReference type="Pfam" id="PF01627">
    <property type="entry name" value="Hpt"/>
    <property type="match status" value="1"/>
</dbReference>
<dbReference type="Pfam" id="PF00990">
    <property type="entry name" value="GGDEF"/>
    <property type="match status" value="1"/>
</dbReference>
<dbReference type="SMART" id="SM00448">
    <property type="entry name" value="REC"/>
    <property type="match status" value="2"/>
</dbReference>
<keyword evidence="7" id="KW-0548">Nucleotidyltransferase</keyword>
<dbReference type="CDD" id="cd00156">
    <property type="entry name" value="REC"/>
    <property type="match status" value="2"/>
</dbReference>
<evidence type="ECO:0000256" key="3">
    <source>
        <dbReference type="ARBA" id="ARBA00034247"/>
    </source>
</evidence>
<dbReference type="CDD" id="cd01949">
    <property type="entry name" value="GGDEF"/>
    <property type="match status" value="1"/>
</dbReference>
<accession>A0ABS7X2M7</accession>
<dbReference type="GO" id="GO:0052621">
    <property type="term" value="F:diguanylate cyclase activity"/>
    <property type="evidence" value="ECO:0007669"/>
    <property type="project" value="UniProtKB-EC"/>
</dbReference>
<evidence type="ECO:0000256" key="4">
    <source>
        <dbReference type="PROSITE-ProRule" id="PRU00169"/>
    </source>
</evidence>
<dbReference type="PANTHER" id="PTHR45138:SF9">
    <property type="entry name" value="DIGUANYLATE CYCLASE DGCM-RELATED"/>
    <property type="match status" value="1"/>
</dbReference>
<comment type="caution">
    <text evidence="7">The sequence shown here is derived from an EMBL/GenBank/DDBJ whole genome shotgun (WGS) entry which is preliminary data.</text>
</comment>
<dbReference type="InterPro" id="IPR029787">
    <property type="entry name" value="Nucleotide_cyclase"/>
</dbReference>
<dbReference type="NCBIfam" id="TIGR00254">
    <property type="entry name" value="GGDEF"/>
    <property type="match status" value="1"/>
</dbReference>
<keyword evidence="2" id="KW-0902">Two-component regulatory system</keyword>
<feature type="modified residue" description="4-aspartylphosphate" evidence="4">
    <location>
        <position position="313"/>
    </location>
</feature>
<keyword evidence="7" id="KW-0808">Transferase</keyword>
<dbReference type="InterPro" id="IPR050469">
    <property type="entry name" value="Diguanylate_Cyclase"/>
</dbReference>
<reference evidence="7 8" key="1">
    <citation type="submission" date="2021-05" db="EMBL/GenBank/DDBJ databases">
        <title>Petroleum and Energy Research Collection (APPE): ex situ preservation of microbial diversity associated with the oil industry and exploitation of its biotechnological potential.</title>
        <authorList>
            <person name="Paixao C.T.M."/>
            <person name="Gomes M.B."/>
            <person name="Oliveira V.M."/>
        </authorList>
    </citation>
    <scope>NUCLEOTIDE SEQUENCE [LARGE SCALE GENOMIC DNA]</scope>
    <source>
        <strain evidence="7 8">LIT2</strain>
    </source>
</reference>